<accession>A0A7S3FUG2</accession>
<evidence type="ECO:0000256" key="1">
    <source>
        <dbReference type="SAM" id="MobiDB-lite"/>
    </source>
</evidence>
<dbReference type="EMBL" id="CP151515">
    <property type="protein sequence ID" value="WZN66538.1"/>
    <property type="molecule type" value="Genomic_DNA"/>
</dbReference>
<feature type="compositionally biased region" description="Basic and acidic residues" evidence="1">
    <location>
        <begin position="46"/>
        <end position="55"/>
    </location>
</feature>
<dbReference type="InterPro" id="IPR021503">
    <property type="entry name" value="DUF3110"/>
</dbReference>
<proteinExistence type="predicted"/>
<organism evidence="2">
    <name type="scientific">Chloropicon roscoffensis</name>
    <dbReference type="NCBI Taxonomy" id="1461544"/>
    <lineage>
        <taxon>Eukaryota</taxon>
        <taxon>Viridiplantae</taxon>
        <taxon>Chlorophyta</taxon>
        <taxon>Chloropicophyceae</taxon>
        <taxon>Chloropicales</taxon>
        <taxon>Chloropicaceae</taxon>
        <taxon>Chloropicon</taxon>
    </lineage>
</organism>
<evidence type="ECO:0000313" key="3">
    <source>
        <dbReference type="EMBL" id="WZN66538.1"/>
    </source>
</evidence>
<dbReference type="EMBL" id="HBHZ01011175">
    <property type="protein sequence ID" value="CAE0195529.1"/>
    <property type="molecule type" value="Transcribed_RNA"/>
</dbReference>
<name>A0A7S3FUG2_9CHLO</name>
<reference evidence="2" key="1">
    <citation type="submission" date="2021-01" db="EMBL/GenBank/DDBJ databases">
        <authorList>
            <person name="Corre E."/>
            <person name="Pelletier E."/>
            <person name="Niang G."/>
            <person name="Scheremetjew M."/>
            <person name="Finn R."/>
            <person name="Kale V."/>
            <person name="Holt S."/>
            <person name="Cochrane G."/>
            <person name="Meng A."/>
            <person name="Brown T."/>
            <person name="Cohen L."/>
        </authorList>
    </citation>
    <scope>NUCLEOTIDE SEQUENCE</scope>
    <source>
        <strain evidence="2">RCC1871</strain>
    </source>
</reference>
<reference evidence="3 4" key="2">
    <citation type="submission" date="2024-03" db="EMBL/GenBank/DDBJ databases">
        <title>Complete genome sequence of the green alga Chloropicon roscoffensis RCC1871.</title>
        <authorList>
            <person name="Lemieux C."/>
            <person name="Pombert J.-F."/>
            <person name="Otis C."/>
            <person name="Turmel M."/>
        </authorList>
    </citation>
    <scope>NUCLEOTIDE SEQUENCE [LARGE SCALE GENOMIC DNA]</scope>
    <source>
        <strain evidence="3 4">RCC1871</strain>
    </source>
</reference>
<gene>
    <name evidence="2" type="ORF">CROS1456_LOCUS8626</name>
    <name evidence="3" type="ORF">HKI87_15g81050</name>
</gene>
<feature type="compositionally biased region" description="Basic residues" evidence="1">
    <location>
        <begin position="17"/>
        <end position="27"/>
    </location>
</feature>
<protein>
    <submittedName>
        <fullName evidence="2">Uncharacterized protein</fullName>
    </submittedName>
</protein>
<dbReference type="Proteomes" id="UP001472866">
    <property type="component" value="Chromosome 15"/>
</dbReference>
<evidence type="ECO:0000313" key="4">
    <source>
        <dbReference type="Proteomes" id="UP001472866"/>
    </source>
</evidence>
<evidence type="ECO:0000313" key="2">
    <source>
        <dbReference type="EMBL" id="CAE0195529.1"/>
    </source>
</evidence>
<feature type="region of interest" description="Disordered" evidence="1">
    <location>
        <begin position="1"/>
        <end position="55"/>
    </location>
</feature>
<dbReference type="AlphaFoldDB" id="A0A7S3FUG2"/>
<keyword evidence="4" id="KW-1185">Reference proteome</keyword>
<sequence>MSASACSRALRVAGGRPTRRVTSSRRLRAYDNSREGGQQDDSSADYGRERGEDLEEQRALDELRSEFAQVVKQNWDGLQLQGKDELSERYQDEFGVEIWLEKDIPEEPKEEAEELFDWWNDLDDVYVLIFQLHSDEDGIFTLKDSSASSEEEDSNNNFILSFESAEEAASYAVKLSNSLQGLKAEIECMERDELLQLCKELEVGIRIVQEGGEEPDIPSYVHVDELEDIRQSLESLLPPDEE</sequence>
<dbReference type="Pfam" id="PF11360">
    <property type="entry name" value="DUF3110"/>
    <property type="match status" value="1"/>
</dbReference>